<dbReference type="EMBL" id="JAHQIW010007286">
    <property type="protein sequence ID" value="KAJ1373436.1"/>
    <property type="molecule type" value="Genomic_DNA"/>
</dbReference>
<accession>A0AAD5RCD3</accession>
<protein>
    <submittedName>
        <fullName evidence="1">Uncharacterized protein</fullName>
    </submittedName>
</protein>
<keyword evidence="2" id="KW-1185">Reference proteome</keyword>
<sequence length="64" mass="7263">MGVPRPPTRALIRVFVEVRLDEVQEIISKHSGLKEVGIVRGMMMAAAMNLFTVEIDREIPENDR</sequence>
<name>A0AAD5RCD3_PARTN</name>
<organism evidence="1 2">
    <name type="scientific">Parelaphostrongylus tenuis</name>
    <name type="common">Meningeal worm</name>
    <dbReference type="NCBI Taxonomy" id="148309"/>
    <lineage>
        <taxon>Eukaryota</taxon>
        <taxon>Metazoa</taxon>
        <taxon>Ecdysozoa</taxon>
        <taxon>Nematoda</taxon>
        <taxon>Chromadorea</taxon>
        <taxon>Rhabditida</taxon>
        <taxon>Rhabditina</taxon>
        <taxon>Rhabditomorpha</taxon>
        <taxon>Strongyloidea</taxon>
        <taxon>Metastrongylidae</taxon>
        <taxon>Parelaphostrongylus</taxon>
    </lineage>
</organism>
<dbReference type="AlphaFoldDB" id="A0AAD5RCD3"/>
<proteinExistence type="predicted"/>
<evidence type="ECO:0000313" key="2">
    <source>
        <dbReference type="Proteomes" id="UP001196413"/>
    </source>
</evidence>
<dbReference type="Proteomes" id="UP001196413">
    <property type="component" value="Unassembled WGS sequence"/>
</dbReference>
<comment type="caution">
    <text evidence="1">The sequence shown here is derived from an EMBL/GenBank/DDBJ whole genome shotgun (WGS) entry which is preliminary data.</text>
</comment>
<reference evidence="1" key="1">
    <citation type="submission" date="2021-06" db="EMBL/GenBank/DDBJ databases">
        <title>Parelaphostrongylus tenuis whole genome reference sequence.</title>
        <authorList>
            <person name="Garwood T.J."/>
            <person name="Larsen P.A."/>
            <person name="Fountain-Jones N.M."/>
            <person name="Garbe J.R."/>
            <person name="Macchietto M.G."/>
            <person name="Kania S.A."/>
            <person name="Gerhold R.W."/>
            <person name="Richards J.E."/>
            <person name="Wolf T.M."/>
        </authorList>
    </citation>
    <scope>NUCLEOTIDE SEQUENCE</scope>
    <source>
        <strain evidence="1">MNPRO001-30</strain>
        <tissue evidence="1">Meninges</tissue>
    </source>
</reference>
<gene>
    <name evidence="1" type="ORF">KIN20_035830</name>
</gene>
<evidence type="ECO:0000313" key="1">
    <source>
        <dbReference type="EMBL" id="KAJ1373436.1"/>
    </source>
</evidence>